<keyword evidence="10 12" id="KW-0472">Membrane</keyword>
<dbReference type="Pfam" id="PF00999">
    <property type="entry name" value="Na_H_Exchanger"/>
    <property type="match status" value="1"/>
</dbReference>
<feature type="transmembrane region" description="Helical" evidence="12">
    <location>
        <begin position="333"/>
        <end position="356"/>
    </location>
</feature>
<evidence type="ECO:0000313" key="14">
    <source>
        <dbReference type="EMBL" id="QQT85298.1"/>
    </source>
</evidence>
<evidence type="ECO:0000256" key="7">
    <source>
        <dbReference type="ARBA" id="ARBA00022958"/>
    </source>
</evidence>
<organism evidence="14 15">
    <name type="scientific">Acinetobacter ursingii</name>
    <dbReference type="NCBI Taxonomy" id="108980"/>
    <lineage>
        <taxon>Bacteria</taxon>
        <taxon>Pseudomonadati</taxon>
        <taxon>Pseudomonadota</taxon>
        <taxon>Gammaproteobacteria</taxon>
        <taxon>Moraxellales</taxon>
        <taxon>Moraxellaceae</taxon>
        <taxon>Acinetobacter</taxon>
    </lineage>
</organism>
<evidence type="ECO:0000256" key="6">
    <source>
        <dbReference type="ARBA" id="ARBA00022692"/>
    </source>
</evidence>
<protein>
    <submittedName>
        <fullName evidence="14">Cation:proton antiporter</fullName>
    </submittedName>
</protein>
<feature type="transmembrane region" description="Helical" evidence="12">
    <location>
        <begin position="273"/>
        <end position="292"/>
    </location>
</feature>
<dbReference type="Gene3D" id="3.40.50.720">
    <property type="entry name" value="NAD(P)-binding Rossmann-like Domain"/>
    <property type="match status" value="1"/>
</dbReference>
<keyword evidence="4" id="KW-0050">Antiport</keyword>
<evidence type="ECO:0000256" key="2">
    <source>
        <dbReference type="ARBA" id="ARBA00005551"/>
    </source>
</evidence>
<evidence type="ECO:0000259" key="13">
    <source>
        <dbReference type="PROSITE" id="PS51201"/>
    </source>
</evidence>
<evidence type="ECO:0000313" key="15">
    <source>
        <dbReference type="Proteomes" id="UP000595320"/>
    </source>
</evidence>
<dbReference type="GO" id="GO:0008324">
    <property type="term" value="F:monoatomic cation transmembrane transporter activity"/>
    <property type="evidence" value="ECO:0007669"/>
    <property type="project" value="InterPro"/>
</dbReference>
<feature type="transmembrane region" description="Helical" evidence="12">
    <location>
        <begin position="118"/>
        <end position="139"/>
    </location>
</feature>
<evidence type="ECO:0000256" key="1">
    <source>
        <dbReference type="ARBA" id="ARBA00004127"/>
    </source>
</evidence>
<keyword evidence="6 12" id="KW-0812">Transmembrane</keyword>
<keyword evidence="9" id="KW-0406">Ion transport</keyword>
<keyword evidence="8 12" id="KW-1133">Transmembrane helix</keyword>
<dbReference type="GO" id="GO:0012505">
    <property type="term" value="C:endomembrane system"/>
    <property type="evidence" value="ECO:0007669"/>
    <property type="project" value="UniProtKB-SubCell"/>
</dbReference>
<gene>
    <name evidence="14" type="ORF">I6I53_10245</name>
</gene>
<keyword evidence="7" id="KW-0630">Potassium</keyword>
<dbReference type="GO" id="GO:0015297">
    <property type="term" value="F:antiporter activity"/>
    <property type="evidence" value="ECO:0007669"/>
    <property type="project" value="UniProtKB-KW"/>
</dbReference>
<proteinExistence type="inferred from homology"/>
<dbReference type="PANTHER" id="PTHR46157:SF8">
    <property type="entry name" value="GLUTATHIONE-REGULATED POTASSIUM-EFFLUX SYSTEM PROTEIN"/>
    <property type="match status" value="1"/>
</dbReference>
<comment type="subcellular location">
    <subcellularLocation>
        <location evidence="1">Endomembrane system</location>
        <topology evidence="1">Multi-pass membrane protein</topology>
    </subcellularLocation>
</comment>
<dbReference type="GO" id="GO:1902600">
    <property type="term" value="P:proton transmembrane transport"/>
    <property type="evidence" value="ECO:0007669"/>
    <property type="project" value="InterPro"/>
</dbReference>
<dbReference type="EMBL" id="CP068176">
    <property type="protein sequence ID" value="QQT85298.1"/>
    <property type="molecule type" value="Genomic_DNA"/>
</dbReference>
<dbReference type="Proteomes" id="UP000595320">
    <property type="component" value="Chromosome"/>
</dbReference>
<dbReference type="InterPro" id="IPR004771">
    <property type="entry name" value="K/H_exchanger"/>
</dbReference>
<evidence type="ECO:0000256" key="5">
    <source>
        <dbReference type="ARBA" id="ARBA00022538"/>
    </source>
</evidence>
<feature type="transmembrane region" description="Helical" evidence="12">
    <location>
        <begin position="59"/>
        <end position="78"/>
    </location>
</feature>
<feature type="domain" description="RCK N-terminal" evidence="13">
    <location>
        <begin position="404"/>
        <end position="520"/>
    </location>
</feature>
<dbReference type="AlphaFoldDB" id="A0A7T9Z5V6"/>
<evidence type="ECO:0000256" key="12">
    <source>
        <dbReference type="SAM" id="Phobius"/>
    </source>
</evidence>
<evidence type="ECO:0000256" key="10">
    <source>
        <dbReference type="ARBA" id="ARBA00023136"/>
    </source>
</evidence>
<keyword evidence="5" id="KW-0633">Potassium transport</keyword>
<feature type="transmembrane region" description="Helical" evidence="12">
    <location>
        <begin position="90"/>
        <end position="112"/>
    </location>
</feature>
<evidence type="ECO:0000256" key="9">
    <source>
        <dbReference type="ARBA" id="ARBA00023065"/>
    </source>
</evidence>
<dbReference type="Pfam" id="PF02254">
    <property type="entry name" value="TrkA_N"/>
    <property type="match status" value="1"/>
</dbReference>
<evidence type="ECO:0000256" key="4">
    <source>
        <dbReference type="ARBA" id="ARBA00022449"/>
    </source>
</evidence>
<feature type="transmembrane region" description="Helical" evidence="12">
    <location>
        <begin position="34"/>
        <end position="53"/>
    </location>
</feature>
<evidence type="ECO:0000256" key="3">
    <source>
        <dbReference type="ARBA" id="ARBA00022448"/>
    </source>
</evidence>
<evidence type="ECO:0000256" key="8">
    <source>
        <dbReference type="ARBA" id="ARBA00022989"/>
    </source>
</evidence>
<dbReference type="GO" id="GO:0005886">
    <property type="term" value="C:plasma membrane"/>
    <property type="evidence" value="ECO:0007669"/>
    <property type="project" value="TreeGrafter"/>
</dbReference>
<dbReference type="GO" id="GO:0006813">
    <property type="term" value="P:potassium ion transport"/>
    <property type="evidence" value="ECO:0007669"/>
    <property type="project" value="UniProtKB-KW"/>
</dbReference>
<dbReference type="InterPro" id="IPR038770">
    <property type="entry name" value="Na+/solute_symporter_sf"/>
</dbReference>
<dbReference type="RefSeq" id="WP_004998579.1">
    <property type="nucleotide sequence ID" value="NZ_BKGH01000162.1"/>
</dbReference>
<dbReference type="PROSITE" id="PS51201">
    <property type="entry name" value="RCK_N"/>
    <property type="match status" value="1"/>
</dbReference>
<dbReference type="InterPro" id="IPR003148">
    <property type="entry name" value="RCK_N"/>
</dbReference>
<dbReference type="GeneID" id="66212966"/>
<comment type="similarity">
    <text evidence="2">Belongs to the monovalent cation:proton antiporter 2 (CPA2) transporter (TC 2.A.37) family.</text>
</comment>
<dbReference type="NCBIfam" id="TIGR00932">
    <property type="entry name" value="2a37"/>
    <property type="match status" value="1"/>
</dbReference>
<feature type="transmembrane region" description="Helical" evidence="12">
    <location>
        <begin position="6"/>
        <end position="27"/>
    </location>
</feature>
<feature type="transmembrane region" description="Helical" evidence="12">
    <location>
        <begin position="298"/>
        <end position="321"/>
    </location>
</feature>
<evidence type="ECO:0000256" key="11">
    <source>
        <dbReference type="SAM" id="MobiDB-lite"/>
    </source>
</evidence>
<dbReference type="FunFam" id="3.40.50.720:FF:000036">
    <property type="entry name" value="Glutathione-regulated potassium-efflux system protein KefB"/>
    <property type="match status" value="1"/>
</dbReference>
<dbReference type="InterPro" id="IPR006153">
    <property type="entry name" value="Cation/H_exchanger_TM"/>
</dbReference>
<dbReference type="Gene3D" id="1.20.1530.20">
    <property type="match status" value="1"/>
</dbReference>
<dbReference type="PANTHER" id="PTHR46157">
    <property type="entry name" value="K(+) EFFLUX ANTIPORTER 3, CHLOROPLASTIC"/>
    <property type="match status" value="1"/>
</dbReference>
<feature type="transmembrane region" description="Helical" evidence="12">
    <location>
        <begin position="189"/>
        <end position="207"/>
    </location>
</feature>
<keyword evidence="3" id="KW-0813">Transport</keyword>
<feature type="region of interest" description="Disordered" evidence="11">
    <location>
        <begin position="576"/>
        <end position="610"/>
    </location>
</feature>
<feature type="transmembrane region" description="Helical" evidence="12">
    <location>
        <begin position="362"/>
        <end position="382"/>
    </location>
</feature>
<feature type="transmembrane region" description="Helical" evidence="12">
    <location>
        <begin position="151"/>
        <end position="174"/>
    </location>
</feature>
<sequence length="610" mass="65820">MAAEAHSLGLLSPVILLAAAVIAVPIFKRLGLGSVLGYLIAGLIIGPFGFAFIHDPASILHIAELGIVMYLFIIGMEMQPSHLWNMRRDIFGLGTLQITFCTVGLTAIGLLYGFAWQIAFIGAAGFVLTSTAIVMQILGDRGDLSQPNGQKIVAILLFEDLLIVPLLAIVAFMSPNQVVESTPDRLKDIGIALVAIAGLIAAGCWLLNPLFKLLAAAKAREVMTAAALLVVLGAALLMQVSGLSMAMGAFLAGVLLSQSTFRHQIEADIEPFRGILLGLFFLSVGMSLNLSVVQNNWLLILSSVIALMFTKAVLIYFVARLTKSSHAVALDRAVLMAQGGEFAFVLFTAAASAQVIDETIKSNLTAIVVLSMIFTPLLGILAKRFISPKSSASLDHIEVANNLHGRVLLIGFGRFGQVASQLLLARGVDVTLIDTDINMIQNATKFGFKIYYGDGTRLDILHASGAANAQAIMVCVDDKETTNRIVELVKHEFPLAKLLVRSYDREHSLSLVKKDVDYQIRETFESALLFGGATLDALGVESNEIHAITKEIRELDKERFETEIAADDIDAGIGFQFSNTEHQPRPTSPLIKPKTHSQILNDSDESAMKQ</sequence>
<name>A0A7T9Z5V6_9GAMM</name>
<reference evidence="14 15" key="1">
    <citation type="submission" date="2021-01" db="EMBL/GenBank/DDBJ databases">
        <title>FDA dAtabase for Regulatory Grade micrObial Sequences (FDA-ARGOS): Supporting development and validation of Infectious Disease Dx tests.</title>
        <authorList>
            <person name="Sproer C."/>
            <person name="Gronow S."/>
            <person name="Severitt S."/>
            <person name="Schroder I."/>
            <person name="Tallon L."/>
            <person name="Sadzewicz L."/>
            <person name="Zhao X."/>
            <person name="Boylan J."/>
            <person name="Ott S."/>
            <person name="Bowen H."/>
            <person name="Vavikolanu K."/>
            <person name="Mehta A."/>
            <person name="Aluvathingal J."/>
            <person name="Nadendla S."/>
            <person name="Lowell S."/>
            <person name="Myers T."/>
            <person name="Yan Y."/>
            <person name="Sichtig H."/>
        </authorList>
    </citation>
    <scope>NUCLEOTIDE SEQUENCE [LARGE SCALE GENOMIC DNA]</scope>
    <source>
        <strain evidence="14 15">FDAARGOS_1096</strain>
    </source>
</reference>
<accession>A0A7T9Z5V6</accession>
<dbReference type="SUPFAM" id="SSF51735">
    <property type="entry name" value="NAD(P)-binding Rossmann-fold domains"/>
    <property type="match status" value="1"/>
</dbReference>
<dbReference type="InterPro" id="IPR036291">
    <property type="entry name" value="NAD(P)-bd_dom_sf"/>
</dbReference>